<keyword evidence="3" id="KW-1185">Reference proteome</keyword>
<feature type="region of interest" description="Disordered" evidence="1">
    <location>
        <begin position="36"/>
        <end position="56"/>
    </location>
</feature>
<evidence type="ECO:0000313" key="2">
    <source>
        <dbReference type="EMBL" id="KAJ6427155.1"/>
    </source>
</evidence>
<proteinExistence type="predicted"/>
<dbReference type="Proteomes" id="UP001162972">
    <property type="component" value="Chromosome 1"/>
</dbReference>
<dbReference type="EMBL" id="JAPFFJ010000005">
    <property type="protein sequence ID" value="KAJ6427155.1"/>
    <property type="molecule type" value="Genomic_DNA"/>
</dbReference>
<gene>
    <name evidence="2" type="ORF">OIU84_022709</name>
</gene>
<protein>
    <submittedName>
        <fullName evidence="2">Uncharacterized protein</fullName>
    </submittedName>
</protein>
<dbReference type="AlphaFoldDB" id="A0AAD6KQL1"/>
<organism evidence="2 3">
    <name type="scientific">Salix udensis</name>
    <dbReference type="NCBI Taxonomy" id="889485"/>
    <lineage>
        <taxon>Eukaryota</taxon>
        <taxon>Viridiplantae</taxon>
        <taxon>Streptophyta</taxon>
        <taxon>Embryophyta</taxon>
        <taxon>Tracheophyta</taxon>
        <taxon>Spermatophyta</taxon>
        <taxon>Magnoliopsida</taxon>
        <taxon>eudicotyledons</taxon>
        <taxon>Gunneridae</taxon>
        <taxon>Pentapetalae</taxon>
        <taxon>rosids</taxon>
        <taxon>fabids</taxon>
        <taxon>Malpighiales</taxon>
        <taxon>Salicaceae</taxon>
        <taxon>Saliceae</taxon>
        <taxon>Salix</taxon>
    </lineage>
</organism>
<name>A0AAD6KQL1_9ROSI</name>
<accession>A0AAD6KQL1</accession>
<evidence type="ECO:0000313" key="3">
    <source>
        <dbReference type="Proteomes" id="UP001162972"/>
    </source>
</evidence>
<sequence>MGFFRKVSKTGSRFIPKLVVQPDTVPDEVSENFKGRSVIGSKSETSTRTRQGDTDEGAEDVLAVSSLSLLVKHLAYLHVGLIQLIAYLL</sequence>
<comment type="caution">
    <text evidence="2">The sequence shown here is derived from an EMBL/GenBank/DDBJ whole genome shotgun (WGS) entry which is preliminary data.</text>
</comment>
<evidence type="ECO:0000256" key="1">
    <source>
        <dbReference type="SAM" id="MobiDB-lite"/>
    </source>
</evidence>
<reference evidence="2 3" key="1">
    <citation type="journal article" date="2023" name="Int. J. Mol. Sci.">
        <title>De Novo Assembly and Annotation of 11 Diverse Shrub Willow (Salix) Genomes Reveals Novel Gene Organization in Sex-Linked Regions.</title>
        <authorList>
            <person name="Hyden B."/>
            <person name="Feng K."/>
            <person name="Yates T.B."/>
            <person name="Jawdy S."/>
            <person name="Cereghino C."/>
            <person name="Smart L.B."/>
            <person name="Muchero W."/>
        </authorList>
    </citation>
    <scope>NUCLEOTIDE SEQUENCE [LARGE SCALE GENOMIC DNA]</scope>
    <source>
        <tissue evidence="2">Shoot tip</tissue>
    </source>
</reference>